<dbReference type="InterPro" id="IPR019546">
    <property type="entry name" value="TAT_signal_bac_arc"/>
</dbReference>
<evidence type="ECO:0000313" key="4">
    <source>
        <dbReference type="Proteomes" id="UP000252387"/>
    </source>
</evidence>
<evidence type="ECO:0008006" key="5">
    <source>
        <dbReference type="Google" id="ProtNLM"/>
    </source>
</evidence>
<dbReference type="NCBIfam" id="TIGR01409">
    <property type="entry name" value="TAT_signal_seq"/>
    <property type="match status" value="1"/>
</dbReference>
<sequence length="429" mass="45013">MPRDQAPLRVILGQRGCRPRPRRTDGLSGMRHSMASCRYTDTTTLILGAGLFRRNATPGFHRHTRGTAHETGATGGHPMNDHPISRRTVLKAGAAIAGALALGRQPLLAETRDAPERPTLVVLWLNGGPAGLFNSADSFLPGGAFGVTADNVRHLGNGLGVDAGSLGALPEAALAHMASIDFRHGLYPHADARAAMLESASRSRLLRMAAAMPDPAPRCVVVNSLGLPAGVAAMPPAEGRVTLEHCLSLDDARGPLPIAQLDAIRSAYGVSAGSTAIDSQRATFAGIESMIHAGPGVIFAQPAYTGRPDRQFDTHHDDAGTLARDIMAPITPSLITFLERVMTLPRRNVVVLLTGEFSRTLPGSDHVPGGTATVIGKYVKTGTAGRQGPGGSPSEHASPPEGLWAYVAAALRVDRSAPFGRNPHRELIA</sequence>
<comment type="caution">
    <text evidence="3">The sequence shown here is derived from an EMBL/GenBank/DDBJ whole genome shotgun (WGS) entry which is preliminary data.</text>
</comment>
<gene>
    <name evidence="3" type="ORF">DEO45_08075</name>
</gene>
<name>A0A368KEF4_9GAMM</name>
<organism evidence="3 4">
    <name type="scientific">Rhodanobacter denitrificans</name>
    <dbReference type="NCBI Taxonomy" id="666685"/>
    <lineage>
        <taxon>Bacteria</taxon>
        <taxon>Pseudomonadati</taxon>
        <taxon>Pseudomonadota</taxon>
        <taxon>Gammaproteobacteria</taxon>
        <taxon>Lysobacterales</taxon>
        <taxon>Rhodanobacteraceae</taxon>
        <taxon>Rhodanobacter</taxon>
    </lineage>
</organism>
<keyword evidence="4" id="KW-1185">Reference proteome</keyword>
<dbReference type="Proteomes" id="UP000252387">
    <property type="component" value="Unassembled WGS sequence"/>
</dbReference>
<keyword evidence="1" id="KW-0732">Signal</keyword>
<dbReference type="OrthoDB" id="5941865at2"/>
<accession>A0A368KEF4</accession>
<dbReference type="EMBL" id="QFWQ01000005">
    <property type="protein sequence ID" value="RCS30291.1"/>
    <property type="molecule type" value="Genomic_DNA"/>
</dbReference>
<protein>
    <recommendedName>
        <fullName evidence="5">DUF1501 domain-containing protein</fullName>
    </recommendedName>
</protein>
<reference evidence="3 4" key="1">
    <citation type="submission" date="2018-05" db="EMBL/GenBank/DDBJ databases">
        <title>Draft genome sequence of Rhodanobacter denitrificans Yn1 isolated from gold copper mine.</title>
        <authorList>
            <person name="Yang N."/>
            <person name="Mazhar H.S."/>
            <person name="Rensing C."/>
        </authorList>
    </citation>
    <scope>NUCLEOTIDE SEQUENCE [LARGE SCALE GENOMIC DNA]</scope>
    <source>
        <strain evidence="3 4">Yn1</strain>
    </source>
</reference>
<evidence type="ECO:0000256" key="2">
    <source>
        <dbReference type="SAM" id="MobiDB-lite"/>
    </source>
</evidence>
<evidence type="ECO:0000256" key="1">
    <source>
        <dbReference type="ARBA" id="ARBA00022729"/>
    </source>
</evidence>
<feature type="region of interest" description="Disordered" evidence="2">
    <location>
        <begin position="57"/>
        <end position="82"/>
    </location>
</feature>
<proteinExistence type="predicted"/>
<dbReference type="AlphaFoldDB" id="A0A368KEF4"/>
<evidence type="ECO:0000313" key="3">
    <source>
        <dbReference type="EMBL" id="RCS30291.1"/>
    </source>
</evidence>